<keyword evidence="2" id="KW-1185">Reference proteome</keyword>
<evidence type="ECO:0000313" key="2">
    <source>
        <dbReference type="Proteomes" id="UP001329915"/>
    </source>
</evidence>
<name>A0AAU0UKF3_9FIRM</name>
<dbReference type="CDD" id="cd00657">
    <property type="entry name" value="Ferritin_like"/>
    <property type="match status" value="1"/>
</dbReference>
<accession>A0AAU0UKF3</accession>
<dbReference type="Gene3D" id="1.20.1260.10">
    <property type="match status" value="1"/>
</dbReference>
<reference evidence="1 2" key="1">
    <citation type="submission" date="2023-04" db="EMBL/GenBank/DDBJ databases">
        <authorList>
            <person name="Hsu D."/>
        </authorList>
    </citation>
    <scope>NUCLEOTIDE SEQUENCE [LARGE SCALE GENOMIC DNA]</scope>
    <source>
        <strain evidence="1 2">MK1</strain>
    </source>
</reference>
<dbReference type="AlphaFoldDB" id="A0AAU0UKF3"/>
<evidence type="ECO:0000313" key="1">
    <source>
        <dbReference type="EMBL" id="WRO21818.1"/>
    </source>
</evidence>
<dbReference type="RefSeq" id="WP_366924647.1">
    <property type="nucleotide sequence ID" value="NZ_CP121694.1"/>
</dbReference>
<protein>
    <submittedName>
        <fullName evidence="1">Ferritin-like domain-containing protein</fullName>
    </submittedName>
</protein>
<dbReference type="EMBL" id="CP121694">
    <property type="protein sequence ID" value="WRO21818.1"/>
    <property type="molecule type" value="Genomic_DNA"/>
</dbReference>
<proteinExistence type="predicted"/>
<dbReference type="InterPro" id="IPR009078">
    <property type="entry name" value="Ferritin-like_SF"/>
</dbReference>
<dbReference type="SUPFAM" id="SSF47240">
    <property type="entry name" value="Ferritin-like"/>
    <property type="match status" value="1"/>
</dbReference>
<gene>
    <name evidence="1" type="ORF">MFMK1_001639</name>
</gene>
<dbReference type="Pfam" id="PF03232">
    <property type="entry name" value="COQ7"/>
    <property type="match status" value="1"/>
</dbReference>
<dbReference type="Proteomes" id="UP001329915">
    <property type="component" value="Chromosome"/>
</dbReference>
<sequence length="149" mass="17452">MELILRLKEFYLLELLQLKMYQSQLGSLQDEYLRAVYERMIQSERRHVTFYEQLLMEHQQKIPSIPGGVTSLVGMFLGEAADITSAKNRYKLGAAVENKAIEMYRALILETADRPDLQKGLWHNMIDEEFHLLWFKDNQKQATTLVKST</sequence>
<dbReference type="InterPro" id="IPR012347">
    <property type="entry name" value="Ferritin-like"/>
</dbReference>
<dbReference type="KEGG" id="dbc:MFMK1_001639"/>
<organism evidence="1 2">
    <name type="scientific">Metallumcola ferriviriculae</name>
    <dbReference type="NCBI Taxonomy" id="3039180"/>
    <lineage>
        <taxon>Bacteria</taxon>
        <taxon>Bacillati</taxon>
        <taxon>Bacillota</taxon>
        <taxon>Clostridia</taxon>
        <taxon>Neomoorellales</taxon>
        <taxon>Desulfitibacteraceae</taxon>
        <taxon>Metallumcola</taxon>
    </lineage>
</organism>